<dbReference type="SUPFAM" id="SSF55729">
    <property type="entry name" value="Acyl-CoA N-acyltransferases (Nat)"/>
    <property type="match status" value="1"/>
</dbReference>
<feature type="domain" description="N-acetyltransferase" evidence="3">
    <location>
        <begin position="7"/>
        <end position="158"/>
    </location>
</feature>
<evidence type="ECO:0000313" key="4">
    <source>
        <dbReference type="EMBL" id="AJC22550.1"/>
    </source>
</evidence>
<gene>
    <name evidence="5" type="ORF">NCTC13159_04825</name>
    <name evidence="4" type="ORF">RO07_22505</name>
</gene>
<keyword evidence="6" id="KW-1185">Reference proteome</keyword>
<evidence type="ECO:0000313" key="7">
    <source>
        <dbReference type="Proteomes" id="UP000254589"/>
    </source>
</evidence>
<dbReference type="Proteomes" id="UP000035086">
    <property type="component" value="Chromosome"/>
</dbReference>
<accession>A0AAJ4ZH24</accession>
<reference evidence="6" key="1">
    <citation type="submission" date="2014-12" db="EMBL/GenBank/DDBJ databases">
        <title>Complete Genome Sequencing of Pandoraea pulmonicola DSM 16583.</title>
        <authorList>
            <person name="Chan K.-G."/>
        </authorList>
    </citation>
    <scope>NUCLEOTIDE SEQUENCE [LARGE SCALE GENOMIC DNA]</scope>
    <source>
        <strain evidence="6">DSM 16583</strain>
    </source>
</reference>
<evidence type="ECO:0000256" key="2">
    <source>
        <dbReference type="ARBA" id="ARBA00023315"/>
    </source>
</evidence>
<evidence type="ECO:0000259" key="3">
    <source>
        <dbReference type="PROSITE" id="PS51186"/>
    </source>
</evidence>
<reference evidence="4" key="2">
    <citation type="submission" date="2016-11" db="EMBL/GenBank/DDBJ databases">
        <title>Complete Genome Sequencing of Pandoraea pulmonicola DSM 16583.</title>
        <authorList>
            <person name="Chan K.-G."/>
        </authorList>
    </citation>
    <scope>NUCLEOTIDE SEQUENCE</scope>
    <source>
        <strain evidence="4">DSM 16583</strain>
    </source>
</reference>
<dbReference type="KEGG" id="ppul:RO07_22505"/>
<dbReference type="GO" id="GO:0016747">
    <property type="term" value="F:acyltransferase activity, transferring groups other than amino-acyl groups"/>
    <property type="evidence" value="ECO:0007669"/>
    <property type="project" value="InterPro"/>
</dbReference>
<sequence length="179" mass="19513">MTRKPAPQVRPATPADAALLPAVERSAGELFRTLPELGWLAEGEPISEARHRQWIASGTVWVAVDADDIPVGFLDAEVFGDALHVWEMSVHGRWQGKGIGRALLDTASSHARDVGLARLTLTTFRDVPWNAPYYVRMGFACIDADSLCARLRAVLDDEIAAGLPGAWRCAMQRLVGEPD</sequence>
<dbReference type="EMBL" id="CP010310">
    <property type="protein sequence ID" value="AJC22550.1"/>
    <property type="molecule type" value="Genomic_DNA"/>
</dbReference>
<keyword evidence="1" id="KW-0808">Transferase</keyword>
<keyword evidence="2" id="KW-0012">Acyltransferase</keyword>
<dbReference type="InterPro" id="IPR016181">
    <property type="entry name" value="Acyl_CoA_acyltransferase"/>
</dbReference>
<dbReference type="Pfam" id="PF00583">
    <property type="entry name" value="Acetyltransf_1"/>
    <property type="match status" value="1"/>
</dbReference>
<dbReference type="PROSITE" id="PS51186">
    <property type="entry name" value="GNAT"/>
    <property type="match status" value="1"/>
</dbReference>
<dbReference type="CDD" id="cd04301">
    <property type="entry name" value="NAT_SF"/>
    <property type="match status" value="1"/>
</dbReference>
<protein>
    <submittedName>
        <fullName evidence="5">Predicted acetyltransferase</fullName>
    </submittedName>
</protein>
<dbReference type="PANTHER" id="PTHR43800">
    <property type="entry name" value="PEPTIDYL-LYSINE N-ACETYLTRANSFERASE YJAB"/>
    <property type="match status" value="1"/>
</dbReference>
<reference evidence="5 7" key="3">
    <citation type="submission" date="2018-06" db="EMBL/GenBank/DDBJ databases">
        <authorList>
            <consortium name="Pathogen Informatics"/>
            <person name="Doyle S."/>
        </authorList>
    </citation>
    <scope>NUCLEOTIDE SEQUENCE [LARGE SCALE GENOMIC DNA]</scope>
    <source>
        <strain evidence="5 7">NCTC13159</strain>
    </source>
</reference>
<dbReference type="AlphaFoldDB" id="A0AAJ4ZH24"/>
<name>A0AAJ4ZH24_PANPU</name>
<evidence type="ECO:0000256" key="1">
    <source>
        <dbReference type="ARBA" id="ARBA00022679"/>
    </source>
</evidence>
<organism evidence="5 7">
    <name type="scientific">Pandoraea pulmonicola</name>
    <dbReference type="NCBI Taxonomy" id="93221"/>
    <lineage>
        <taxon>Bacteria</taxon>
        <taxon>Pseudomonadati</taxon>
        <taxon>Pseudomonadota</taxon>
        <taxon>Betaproteobacteria</taxon>
        <taxon>Burkholderiales</taxon>
        <taxon>Burkholderiaceae</taxon>
        <taxon>Pandoraea</taxon>
    </lineage>
</organism>
<dbReference type="EMBL" id="UGSJ01000001">
    <property type="protein sequence ID" value="SUA93267.1"/>
    <property type="molecule type" value="Genomic_DNA"/>
</dbReference>
<dbReference type="PANTHER" id="PTHR43800:SF1">
    <property type="entry name" value="PEPTIDYL-LYSINE N-ACETYLTRANSFERASE YJAB"/>
    <property type="match status" value="1"/>
</dbReference>
<dbReference type="Gene3D" id="3.40.630.30">
    <property type="match status" value="1"/>
</dbReference>
<dbReference type="RefSeq" id="WP_039411576.1">
    <property type="nucleotide sequence ID" value="NZ_CP010310.2"/>
</dbReference>
<evidence type="ECO:0000313" key="6">
    <source>
        <dbReference type="Proteomes" id="UP000035086"/>
    </source>
</evidence>
<evidence type="ECO:0000313" key="5">
    <source>
        <dbReference type="EMBL" id="SUA93267.1"/>
    </source>
</evidence>
<proteinExistence type="predicted"/>
<dbReference type="Proteomes" id="UP000254589">
    <property type="component" value="Unassembled WGS sequence"/>
</dbReference>
<dbReference type="InterPro" id="IPR000182">
    <property type="entry name" value="GNAT_dom"/>
</dbReference>